<protein>
    <recommendedName>
        <fullName evidence="2">DNA repair protein RecN</fullName>
    </recommendedName>
    <alternativeName>
        <fullName evidence="7">Recombination protein N</fullName>
    </alternativeName>
</protein>
<organism evidence="10">
    <name type="scientific">Mycobacterium xenopi 4042</name>
    <dbReference type="NCBI Taxonomy" id="1299334"/>
    <lineage>
        <taxon>Bacteria</taxon>
        <taxon>Bacillati</taxon>
        <taxon>Actinomycetota</taxon>
        <taxon>Actinomycetes</taxon>
        <taxon>Mycobacteriales</taxon>
        <taxon>Mycobacteriaceae</taxon>
        <taxon>Mycobacterium</taxon>
    </lineage>
</organism>
<evidence type="ECO:0000256" key="3">
    <source>
        <dbReference type="ARBA" id="ARBA00022741"/>
    </source>
</evidence>
<dbReference type="AlphaFoldDB" id="X8BF99"/>
<evidence type="ECO:0000256" key="8">
    <source>
        <dbReference type="SAM" id="Coils"/>
    </source>
</evidence>
<feature type="compositionally biased region" description="Basic residues" evidence="9">
    <location>
        <begin position="1"/>
        <end position="16"/>
    </location>
</feature>
<dbReference type="EMBL" id="JAOB01000042">
    <property type="protein sequence ID" value="EUA42782.1"/>
    <property type="molecule type" value="Genomic_DNA"/>
</dbReference>
<evidence type="ECO:0000256" key="1">
    <source>
        <dbReference type="ARBA" id="ARBA00009441"/>
    </source>
</evidence>
<name>X8BF99_MYCXE</name>
<evidence type="ECO:0000256" key="9">
    <source>
        <dbReference type="SAM" id="MobiDB-lite"/>
    </source>
</evidence>
<dbReference type="GO" id="GO:0043590">
    <property type="term" value="C:bacterial nucleoid"/>
    <property type="evidence" value="ECO:0007669"/>
    <property type="project" value="TreeGrafter"/>
</dbReference>
<evidence type="ECO:0000256" key="5">
    <source>
        <dbReference type="ARBA" id="ARBA00022840"/>
    </source>
</evidence>
<dbReference type="InterPro" id="IPR004604">
    <property type="entry name" value="DNA_recomb/repair_RecN"/>
</dbReference>
<feature type="compositionally biased region" description="Low complexity" evidence="9">
    <location>
        <begin position="197"/>
        <end position="206"/>
    </location>
</feature>
<evidence type="ECO:0000313" key="10">
    <source>
        <dbReference type="EMBL" id="EUA42782.1"/>
    </source>
</evidence>
<sequence>MRSSTRRGRARRRRQRDRAALGQPRRAVTRLLGRPQRAAKSLSSFTTGLLTLHGQNDQLRLMRPTSSATRWTVSLMPARVWSATANSARLGSRPPRPGRPHQPRPELAQEADRLKFALNEIDTIAPSRVRTRRCSPTSGGSPSWTRYAKRRPVRAQRYPGRCPTATWCPSLRPSHARPPTCWPGKVGVGRHRRWRAARVGGSTRRSAGGGSRCGPRARQLPVRAARRRQRTGLQTRSPGQLRTLTRKYAADIDGVLQWARESRERLTQIDVSEDALAMLQRRVDELTAELAEAATDLSKVRRQAAKRLAKAVSAELSGLAMADAELAVTVTTTAANDGDPAALRLPSGELVHAGRTVSTRSSSALPPTAVPRCCRCRKALRVANCRG</sequence>
<dbReference type="GO" id="GO:0006281">
    <property type="term" value="P:DNA repair"/>
    <property type="evidence" value="ECO:0007669"/>
    <property type="project" value="UniProtKB-KW"/>
</dbReference>
<feature type="region of interest" description="Disordered" evidence="9">
    <location>
        <begin position="1"/>
        <end position="23"/>
    </location>
</feature>
<accession>X8BF99</accession>
<evidence type="ECO:0000256" key="6">
    <source>
        <dbReference type="ARBA" id="ARBA00023204"/>
    </source>
</evidence>
<dbReference type="InterPro" id="IPR027417">
    <property type="entry name" value="P-loop_NTPase"/>
</dbReference>
<keyword evidence="6" id="KW-0234">DNA repair</keyword>
<keyword evidence="8" id="KW-0175">Coiled coil</keyword>
<dbReference type="Gene3D" id="3.40.50.300">
    <property type="entry name" value="P-loop containing nucleotide triphosphate hydrolases"/>
    <property type="match status" value="1"/>
</dbReference>
<dbReference type="GO" id="GO:0009432">
    <property type="term" value="P:SOS response"/>
    <property type="evidence" value="ECO:0007669"/>
    <property type="project" value="TreeGrafter"/>
</dbReference>
<evidence type="ECO:0000256" key="7">
    <source>
        <dbReference type="ARBA" id="ARBA00033408"/>
    </source>
</evidence>
<evidence type="ECO:0000256" key="2">
    <source>
        <dbReference type="ARBA" id="ARBA00021315"/>
    </source>
</evidence>
<keyword evidence="3" id="KW-0547">Nucleotide-binding</keyword>
<proteinExistence type="inferred from homology"/>
<feature type="coiled-coil region" evidence="8">
    <location>
        <begin position="269"/>
        <end position="303"/>
    </location>
</feature>
<dbReference type="GO" id="GO:0006310">
    <property type="term" value="P:DNA recombination"/>
    <property type="evidence" value="ECO:0007669"/>
    <property type="project" value="InterPro"/>
</dbReference>
<feature type="region of interest" description="Disordered" evidence="9">
    <location>
        <begin position="85"/>
        <end position="107"/>
    </location>
</feature>
<gene>
    <name evidence="10" type="ORF">I553_6645</name>
</gene>
<feature type="region of interest" description="Disordered" evidence="9">
    <location>
        <begin position="197"/>
        <end position="235"/>
    </location>
</feature>
<evidence type="ECO:0000256" key="4">
    <source>
        <dbReference type="ARBA" id="ARBA00022763"/>
    </source>
</evidence>
<dbReference type="GO" id="GO:0005524">
    <property type="term" value="F:ATP binding"/>
    <property type="evidence" value="ECO:0007669"/>
    <property type="project" value="UniProtKB-KW"/>
</dbReference>
<dbReference type="PATRIC" id="fig|1299334.3.peg.4793"/>
<reference evidence="10" key="1">
    <citation type="submission" date="2014-01" db="EMBL/GenBank/DDBJ databases">
        <authorList>
            <person name="Brown-Elliot B."/>
            <person name="Wallace R."/>
            <person name="Lenaerts A."/>
            <person name="Ordway D."/>
            <person name="DeGroote M.A."/>
            <person name="Parker T."/>
            <person name="Sizemore C."/>
            <person name="Tallon L.J."/>
            <person name="Sadzewicz L.K."/>
            <person name="Sengamalay N."/>
            <person name="Fraser C.M."/>
            <person name="Hine E."/>
            <person name="Shefchek K.A."/>
            <person name="Das S.P."/>
            <person name="Tettelin H."/>
        </authorList>
    </citation>
    <scope>NUCLEOTIDE SEQUENCE [LARGE SCALE GENOMIC DNA]</scope>
    <source>
        <strain evidence="10">4042</strain>
    </source>
</reference>
<dbReference type="PANTHER" id="PTHR11059:SF0">
    <property type="entry name" value="DNA REPAIR PROTEIN RECN"/>
    <property type="match status" value="1"/>
</dbReference>
<comment type="caution">
    <text evidence="10">The sequence shown here is derived from an EMBL/GenBank/DDBJ whole genome shotgun (WGS) entry which is preliminary data.</text>
</comment>
<keyword evidence="5" id="KW-0067">ATP-binding</keyword>
<comment type="similarity">
    <text evidence="1">Belongs to the RecN family.</text>
</comment>
<dbReference type="PANTHER" id="PTHR11059">
    <property type="entry name" value="DNA REPAIR PROTEIN RECN"/>
    <property type="match status" value="1"/>
</dbReference>
<keyword evidence="4" id="KW-0227">DNA damage</keyword>